<dbReference type="EMBL" id="SJSA01000001">
    <property type="protein sequence ID" value="TGG40642.1"/>
    <property type="molecule type" value="Genomic_DNA"/>
</dbReference>
<accession>A0A4Z0VBS4</accession>
<evidence type="ECO:0000313" key="1">
    <source>
        <dbReference type="EMBL" id="TGG40642.1"/>
    </source>
</evidence>
<gene>
    <name evidence="1" type="ORF">EZ315_08165</name>
</gene>
<dbReference type="RefSeq" id="WP_135471639.1">
    <property type="nucleotide sequence ID" value="NZ_CASJDB010000001.1"/>
</dbReference>
<organism evidence="1 2">
    <name type="scientific">Duncaniella freteri</name>
    <dbReference type="NCBI Taxonomy" id="2530391"/>
    <lineage>
        <taxon>Bacteria</taxon>
        <taxon>Pseudomonadati</taxon>
        <taxon>Bacteroidota</taxon>
        <taxon>Bacteroidia</taxon>
        <taxon>Bacteroidales</taxon>
        <taxon>Muribaculaceae</taxon>
        <taxon>Duncaniella</taxon>
    </lineage>
</organism>
<name>A0A4Z0VBS4_9BACT</name>
<comment type="caution">
    <text evidence="1">The sequence shown here is derived from an EMBL/GenBank/DDBJ whole genome shotgun (WGS) entry which is preliminary data.</text>
</comment>
<reference evidence="1 2" key="1">
    <citation type="submission" date="2019-02" db="EMBL/GenBank/DDBJ databases">
        <title>Isolation and identification of novel species under the genus Muribaculum.</title>
        <authorList>
            <person name="Miyake S."/>
            <person name="Ding Y."/>
            <person name="Low A."/>
            <person name="Soh M."/>
            <person name="Seedorf H."/>
        </authorList>
    </citation>
    <scope>NUCLEOTIDE SEQUENCE [LARGE SCALE GENOMIC DNA]</scope>
    <source>
        <strain evidence="1 2">TLL-A3</strain>
    </source>
</reference>
<dbReference type="GeneID" id="82149765"/>
<keyword evidence="2" id="KW-1185">Reference proteome</keyword>
<dbReference type="Proteomes" id="UP000297635">
    <property type="component" value="Unassembled WGS sequence"/>
</dbReference>
<evidence type="ECO:0000313" key="2">
    <source>
        <dbReference type="Proteomes" id="UP000297635"/>
    </source>
</evidence>
<dbReference type="AlphaFoldDB" id="A0A4Z0VBS4"/>
<protein>
    <submittedName>
        <fullName evidence="1">Uncharacterized protein</fullName>
    </submittedName>
</protein>
<proteinExistence type="predicted"/>
<sequence length="207" mass="22909">MSHDYNSLLRLAYEIEGLLLLQQRRGADAEVAIDEMLADKIAQLAGDFPVRGAESYSVTEPVHAEEAPVIASDSNDACEASLKAADGAVAASAVEEEVAESNGVKEPVAPVSSRVEVCEADDSQLTLDEKLARQRAKDIFRAFTLNDKFRFRRELFRDSQEEFDDALKVISEMSNVGEAEEYVYDDLCLDPENEAVKAFMDVVIKHF</sequence>